<dbReference type="EMBL" id="BMGZ01000003">
    <property type="protein sequence ID" value="GGI00761.1"/>
    <property type="molecule type" value="Genomic_DNA"/>
</dbReference>
<keyword evidence="1" id="KW-0809">Transit peptide</keyword>
<evidence type="ECO:0000256" key="1">
    <source>
        <dbReference type="ARBA" id="ARBA00022946"/>
    </source>
</evidence>
<reference evidence="4" key="1">
    <citation type="journal article" date="2014" name="Int. J. Syst. Evol. Microbiol.">
        <title>Complete genome sequence of Corynebacterium casei LMG S-19264T (=DSM 44701T), isolated from a smear-ripened cheese.</title>
        <authorList>
            <consortium name="US DOE Joint Genome Institute (JGI-PGF)"/>
            <person name="Walter F."/>
            <person name="Albersmeier A."/>
            <person name="Kalinowski J."/>
            <person name="Ruckert C."/>
        </authorList>
    </citation>
    <scope>NUCLEOTIDE SEQUENCE</scope>
    <source>
        <strain evidence="4">CGMCC 1.14984</strain>
    </source>
</reference>
<dbReference type="Proteomes" id="UP000818603">
    <property type="component" value="Unassembled WGS sequence"/>
</dbReference>
<comment type="caution">
    <text evidence="4">The sequence shown here is derived from an EMBL/GenBank/DDBJ whole genome shotgun (WGS) entry which is preliminary data.</text>
</comment>
<dbReference type="SUPFAM" id="SSF103025">
    <property type="entry name" value="Folate-binding domain"/>
    <property type="match status" value="1"/>
</dbReference>
<reference evidence="5 7" key="2">
    <citation type="submission" date="2020-02" db="EMBL/GenBank/DDBJ databases">
        <title>Genome sequence of Parvularcula flava strain NH6-79.</title>
        <authorList>
            <person name="Abdul Karim M.H."/>
            <person name="Lam M.Q."/>
            <person name="Chen S.J."/>
            <person name="Yahya A."/>
            <person name="Shahir S."/>
            <person name="Shamsir M.S."/>
            <person name="Chong C.S."/>
        </authorList>
    </citation>
    <scope>NUCLEOTIDE SEQUENCE [LARGE SCALE GENOMIC DNA]</scope>
    <source>
        <strain evidence="5 7">NH6-79</strain>
    </source>
</reference>
<proteinExistence type="predicted"/>
<dbReference type="Pfam" id="PF01571">
    <property type="entry name" value="GCV_T"/>
    <property type="match status" value="1"/>
</dbReference>
<dbReference type="GO" id="GO:0016226">
    <property type="term" value="P:iron-sulfur cluster assembly"/>
    <property type="evidence" value="ECO:0007669"/>
    <property type="project" value="TreeGrafter"/>
</dbReference>
<feature type="domain" description="CAF17 C-terminal" evidence="3">
    <location>
        <begin position="214"/>
        <end position="281"/>
    </location>
</feature>
<evidence type="ECO:0000259" key="3">
    <source>
        <dbReference type="Pfam" id="PF25455"/>
    </source>
</evidence>
<feature type="domain" description="GCVT N-terminal" evidence="2">
    <location>
        <begin position="15"/>
        <end position="109"/>
    </location>
</feature>
<dbReference type="PANTHER" id="PTHR22602:SF0">
    <property type="entry name" value="TRANSFERASE CAF17, MITOCHONDRIAL-RELATED"/>
    <property type="match status" value="1"/>
</dbReference>
<evidence type="ECO:0000259" key="2">
    <source>
        <dbReference type="Pfam" id="PF01571"/>
    </source>
</evidence>
<dbReference type="InterPro" id="IPR057460">
    <property type="entry name" value="CAF17_C"/>
</dbReference>
<dbReference type="EMBL" id="VCJR02000003">
    <property type="protein sequence ID" value="NHK28951.1"/>
    <property type="molecule type" value="Genomic_DNA"/>
</dbReference>
<dbReference type="Proteomes" id="UP000621856">
    <property type="component" value="Unassembled WGS sequence"/>
</dbReference>
<dbReference type="InterPro" id="IPR045179">
    <property type="entry name" value="YgfZ/GcvT"/>
</dbReference>
<sequence length="284" mass="31503">MTVHSYTLPDRAVLHLSGPDTLEFLRGLVTQSLTKLTDEQPVYSLLLTPQGKIISDFFIARKGDDLLLDCPASIADTLKKKLTLYKLRAKVEIEDVSELWTAVQMWGDENRLEKMIAEALAFLHVYRDPRLPALGVRVLGPTQAKPDLPGEVSRAEWDAHRTVLGVPEFDADFVSEQTFPMDVNMDRLNAIDYKKGCFVGQEVASRMKRKGEVRKRTLIVEAPAPLSVGSPVMAGESTLGEITSNADKQSLALIRLDRLDKAGDAGLTVDDQTVTLTRPPYLED</sequence>
<evidence type="ECO:0000313" key="5">
    <source>
        <dbReference type="EMBL" id="NHK28951.1"/>
    </source>
</evidence>
<evidence type="ECO:0000313" key="6">
    <source>
        <dbReference type="Proteomes" id="UP000621856"/>
    </source>
</evidence>
<evidence type="ECO:0000313" key="7">
    <source>
        <dbReference type="Proteomes" id="UP000818603"/>
    </source>
</evidence>
<evidence type="ECO:0000313" key="4">
    <source>
        <dbReference type="EMBL" id="GGI00761.1"/>
    </source>
</evidence>
<keyword evidence="7" id="KW-1185">Reference proteome</keyword>
<reference evidence="4" key="3">
    <citation type="submission" date="2020-09" db="EMBL/GenBank/DDBJ databases">
        <authorList>
            <person name="Sun Q."/>
            <person name="Zhou Y."/>
        </authorList>
    </citation>
    <scope>NUCLEOTIDE SEQUENCE</scope>
    <source>
        <strain evidence="4">CGMCC 1.14984</strain>
    </source>
</reference>
<dbReference type="InterPro" id="IPR027266">
    <property type="entry name" value="TrmE/GcvT-like"/>
</dbReference>
<dbReference type="Gene3D" id="3.30.1360.120">
    <property type="entry name" value="Probable tRNA modification gtpase trme, domain 1"/>
    <property type="match status" value="2"/>
</dbReference>
<gene>
    <name evidence="4" type="primary">gcvT</name>
    <name evidence="5" type="ORF">FF098_013595</name>
    <name evidence="4" type="ORF">GCM10011355_29820</name>
</gene>
<dbReference type="Pfam" id="PF25455">
    <property type="entry name" value="Beta-barrel_CAF17_C"/>
    <property type="match status" value="1"/>
</dbReference>
<protein>
    <submittedName>
        <fullName evidence="4 5">Folate-binding protein</fullName>
    </submittedName>
</protein>
<dbReference type="PANTHER" id="PTHR22602">
    <property type="entry name" value="TRANSFERASE CAF17, MITOCHONDRIAL-RELATED"/>
    <property type="match status" value="1"/>
</dbReference>
<dbReference type="NCBIfam" id="TIGR03317">
    <property type="entry name" value="ygfZ_signature"/>
    <property type="match status" value="1"/>
</dbReference>
<dbReference type="AlphaFoldDB" id="A0A8J3A5D8"/>
<accession>A0A8J3A5D8</accession>
<organism evidence="4 6">
    <name type="scientific">Aquisalinus luteolus</name>
    <dbReference type="NCBI Taxonomy" id="1566827"/>
    <lineage>
        <taxon>Bacteria</taxon>
        <taxon>Pseudomonadati</taxon>
        <taxon>Pseudomonadota</taxon>
        <taxon>Alphaproteobacteria</taxon>
        <taxon>Parvularculales</taxon>
        <taxon>Parvularculaceae</taxon>
        <taxon>Aquisalinus</taxon>
    </lineage>
</organism>
<dbReference type="InterPro" id="IPR017703">
    <property type="entry name" value="YgfZ/GCV_T_CS"/>
</dbReference>
<dbReference type="RefSeq" id="WP_155141512.1">
    <property type="nucleotide sequence ID" value="NZ_BMGZ01000003.1"/>
</dbReference>
<name>A0A8J3A5D8_9PROT</name>
<dbReference type="InterPro" id="IPR006222">
    <property type="entry name" value="GCVT_N"/>
</dbReference>
<dbReference type="PIRSF" id="PIRSF006487">
    <property type="entry name" value="GcvT"/>
    <property type="match status" value="1"/>
</dbReference>